<dbReference type="GO" id="GO:0005737">
    <property type="term" value="C:cytoplasm"/>
    <property type="evidence" value="ECO:0007669"/>
    <property type="project" value="TreeGrafter"/>
</dbReference>
<protein>
    <submittedName>
        <fullName evidence="3">LisH domain-containing protein</fullName>
    </submittedName>
</protein>
<dbReference type="Proteomes" id="UP000887565">
    <property type="component" value="Unplaced"/>
</dbReference>
<dbReference type="GO" id="GO:0034657">
    <property type="term" value="C:GID complex"/>
    <property type="evidence" value="ECO:0007669"/>
    <property type="project" value="TreeGrafter"/>
</dbReference>
<dbReference type="GO" id="GO:0043161">
    <property type="term" value="P:proteasome-mediated ubiquitin-dependent protein catabolic process"/>
    <property type="evidence" value="ECO:0007669"/>
    <property type="project" value="InterPro"/>
</dbReference>
<evidence type="ECO:0000313" key="2">
    <source>
        <dbReference type="Proteomes" id="UP000887565"/>
    </source>
</evidence>
<name>A0A915KWD7_ROMCU</name>
<keyword evidence="2" id="KW-1185">Reference proteome</keyword>
<dbReference type="AlphaFoldDB" id="A0A915KWD7"/>
<dbReference type="WBParaSite" id="nRc.2.0.1.t42788-RA">
    <property type="protein sequence ID" value="nRc.2.0.1.t42788-RA"/>
    <property type="gene ID" value="nRc.2.0.1.g42788"/>
</dbReference>
<dbReference type="PANTHER" id="PTHR12170">
    <property type="entry name" value="MACROPHAGE ERYTHROBLAST ATTACHER-RELATED"/>
    <property type="match status" value="1"/>
</dbReference>
<proteinExistence type="predicted"/>
<dbReference type="OMA" id="QWNEERV"/>
<dbReference type="InterPro" id="IPR045098">
    <property type="entry name" value="Fyv10_fam"/>
</dbReference>
<dbReference type="PANTHER" id="PTHR12170:SF2">
    <property type="entry name" value="E3 UBIQUITIN-PROTEIN TRANSFERASE MAEA"/>
    <property type="match status" value="1"/>
</dbReference>
<dbReference type="GO" id="GO:0004842">
    <property type="term" value="F:ubiquitin-protein transferase activity"/>
    <property type="evidence" value="ECO:0007669"/>
    <property type="project" value="InterPro"/>
</dbReference>
<accession>A0A915KWD7</accession>
<evidence type="ECO:0000256" key="1">
    <source>
        <dbReference type="SAM" id="Coils"/>
    </source>
</evidence>
<organism evidence="2 3">
    <name type="scientific">Romanomermis culicivorax</name>
    <name type="common">Nematode worm</name>
    <dbReference type="NCBI Taxonomy" id="13658"/>
    <lineage>
        <taxon>Eukaryota</taxon>
        <taxon>Metazoa</taxon>
        <taxon>Ecdysozoa</taxon>
        <taxon>Nematoda</taxon>
        <taxon>Enoplea</taxon>
        <taxon>Dorylaimia</taxon>
        <taxon>Mermithida</taxon>
        <taxon>Mermithoidea</taxon>
        <taxon>Mermithidae</taxon>
        <taxon>Romanomermis</taxon>
    </lineage>
</organism>
<evidence type="ECO:0000313" key="3">
    <source>
        <dbReference type="WBParaSite" id="nRc.2.0.1.t42788-RA"/>
    </source>
</evidence>
<sequence>MSDLKTLEHSTLVVPYEYLNKKFRIAQKTIEREFSKVGNVVNELEQILSKPMVKVDEMNGTVNNLLEKLTSLKRKASEVVEEENAATNLLKKRLSYLKIPCDPKISNNQLQQWNEERVDRVIVEHLLRTGHYEIAKILAENKNLEYIVVISDS</sequence>
<keyword evidence="1" id="KW-0175">Coiled coil</keyword>
<feature type="coiled-coil region" evidence="1">
    <location>
        <begin position="55"/>
        <end position="86"/>
    </location>
</feature>
<dbReference type="GO" id="GO:0005634">
    <property type="term" value="C:nucleus"/>
    <property type="evidence" value="ECO:0007669"/>
    <property type="project" value="TreeGrafter"/>
</dbReference>
<reference evidence="3" key="1">
    <citation type="submission" date="2022-11" db="UniProtKB">
        <authorList>
            <consortium name="WormBaseParasite"/>
        </authorList>
    </citation>
    <scope>IDENTIFICATION</scope>
</reference>